<reference evidence="3 5" key="3">
    <citation type="submission" date="2020-11" db="EMBL/GenBank/DDBJ databases">
        <title>Closed and high quality bacterial genomes of the OMM12 community.</title>
        <authorList>
            <person name="Marbouty M."/>
            <person name="Lamy-Besnier Q."/>
            <person name="Debarbieux L."/>
            <person name="Koszul R."/>
        </authorList>
    </citation>
    <scope>NUCLEOTIDE SEQUENCE [LARGE SCALE GENOMIC DNA]</scope>
    <source>
        <strain evidence="3 5">KB18</strain>
    </source>
</reference>
<organism evidence="3 5">
    <name type="scientific">Acutalibacter muris</name>
    <dbReference type="NCBI Taxonomy" id="1796620"/>
    <lineage>
        <taxon>Bacteria</taxon>
        <taxon>Bacillati</taxon>
        <taxon>Bacillota</taxon>
        <taxon>Clostridia</taxon>
        <taxon>Eubacteriales</taxon>
        <taxon>Acutalibacteraceae</taxon>
        <taxon>Acutalibacter</taxon>
    </lineage>
</organism>
<dbReference type="Proteomes" id="UP000196710">
    <property type="component" value="Chromosome"/>
</dbReference>
<evidence type="ECO:0000313" key="4">
    <source>
        <dbReference type="Proteomes" id="UP000196710"/>
    </source>
</evidence>
<sequence>MAEIRKSLRCCGILLRRDLGGPKMWLIVVMMVVFSFYNYAPLCTIADFYKVPVAPWAYPFFLSFPTMQVVNNGLCLLLFSDTGETDGYAELMVARSGHRAYMTGQLLCVICMAFLYAAALWALSILFTLPEIGWDADWGVLLHTLAESSGQVQGQTGVNLSIIVSPEVLAIFTPIETTLICLVCIGLSAAFMGVLICFFRVFVSRQAGIFASGVLTAMALFANSLGVFTFGKWLQFVSPLSWSGLLGIDWYHSGFAPGPEYVFTVWTGGIVVMSFAAVWKFGRRDLE</sequence>
<feature type="transmembrane region" description="Helical" evidence="1">
    <location>
        <begin position="24"/>
        <end position="40"/>
    </location>
</feature>
<dbReference type="EMBL" id="CP065321">
    <property type="protein sequence ID" value="QQR30148.1"/>
    <property type="molecule type" value="Genomic_DNA"/>
</dbReference>
<evidence type="ECO:0000313" key="3">
    <source>
        <dbReference type="EMBL" id="QQR30148.1"/>
    </source>
</evidence>
<evidence type="ECO:0000256" key="1">
    <source>
        <dbReference type="SAM" id="Phobius"/>
    </source>
</evidence>
<dbReference type="RefSeq" id="WP_066541385.1">
    <property type="nucleotide sequence ID" value="NZ_CP021422.1"/>
</dbReference>
<feature type="transmembrane region" description="Helical" evidence="1">
    <location>
        <begin position="100"/>
        <end position="127"/>
    </location>
</feature>
<dbReference type="KEGG" id="amur:ADH66_09495"/>
<protein>
    <recommendedName>
        <fullName evidence="6">ABC transporter permease</fullName>
    </recommendedName>
</protein>
<gene>
    <name evidence="2" type="ORF">ADH66_09495</name>
    <name evidence="3" type="ORF">I5Q82_19530</name>
</gene>
<reference evidence="2" key="1">
    <citation type="journal article" date="2017" name="Genome Announc.">
        <title>High-Quality Whole-Genome Sequences of the Oligo-Mouse-Microbiota Bacterial Community.</title>
        <authorList>
            <person name="Garzetti D."/>
            <person name="Brugiroux S."/>
            <person name="Bunk B."/>
            <person name="Pukall R."/>
            <person name="McCoy K.D."/>
            <person name="Macpherson A.J."/>
            <person name="Stecher B."/>
        </authorList>
    </citation>
    <scope>NUCLEOTIDE SEQUENCE</scope>
    <source>
        <strain evidence="2">KB18</strain>
    </source>
</reference>
<keyword evidence="1" id="KW-0812">Transmembrane</keyword>
<reference evidence="4" key="2">
    <citation type="submission" date="2017-05" db="EMBL/GenBank/DDBJ databases">
        <title>Improved OligoMM genomes.</title>
        <authorList>
            <person name="Garzetti D."/>
        </authorList>
    </citation>
    <scope>NUCLEOTIDE SEQUENCE [LARGE SCALE GENOMIC DNA]</scope>
    <source>
        <strain evidence="4">KB18</strain>
    </source>
</reference>
<dbReference type="EMBL" id="CP021422">
    <property type="protein sequence ID" value="ASB40866.1"/>
    <property type="molecule type" value="Genomic_DNA"/>
</dbReference>
<proteinExistence type="predicted"/>
<keyword evidence="4" id="KW-1185">Reference proteome</keyword>
<dbReference type="Proteomes" id="UP000596035">
    <property type="component" value="Chromosome"/>
</dbReference>
<feature type="transmembrane region" description="Helical" evidence="1">
    <location>
        <begin position="209"/>
        <end position="231"/>
    </location>
</feature>
<keyword evidence="1" id="KW-1133">Transmembrane helix</keyword>
<name>A0A1Z2XR20_9FIRM</name>
<dbReference type="AlphaFoldDB" id="A0A1Z2XR20"/>
<accession>A0A1Z2XR20</accession>
<evidence type="ECO:0000313" key="5">
    <source>
        <dbReference type="Proteomes" id="UP000596035"/>
    </source>
</evidence>
<feature type="transmembrane region" description="Helical" evidence="1">
    <location>
        <begin position="177"/>
        <end position="202"/>
    </location>
</feature>
<feature type="transmembrane region" description="Helical" evidence="1">
    <location>
        <begin position="60"/>
        <end position="79"/>
    </location>
</feature>
<feature type="transmembrane region" description="Helical" evidence="1">
    <location>
        <begin position="261"/>
        <end position="281"/>
    </location>
</feature>
<evidence type="ECO:0008006" key="6">
    <source>
        <dbReference type="Google" id="ProtNLM"/>
    </source>
</evidence>
<evidence type="ECO:0000313" key="2">
    <source>
        <dbReference type="EMBL" id="ASB40866.1"/>
    </source>
</evidence>
<keyword evidence="1" id="KW-0472">Membrane</keyword>